<feature type="region of interest" description="Disordered" evidence="1">
    <location>
        <begin position="152"/>
        <end position="205"/>
    </location>
</feature>
<gene>
    <name evidence="4" type="ORF">NBR_LOCUS10047</name>
</gene>
<feature type="compositionally biased region" description="Acidic residues" evidence="1">
    <location>
        <begin position="163"/>
        <end position="195"/>
    </location>
</feature>
<dbReference type="EMBL" id="UYSL01020245">
    <property type="protein sequence ID" value="VDL73636.1"/>
    <property type="molecule type" value="Genomic_DNA"/>
</dbReference>
<sequence length="285" mass="31764">MADSEPSWQKMMVLKWVIVVPLALAAICPFRDHQVCNVFNDEDHSDDSNKHQCTCAITAISKVNESLKDRPAPEQSCTNLIKRDEDGTFPLVTLTFNLKDSPEMNEFPEDSFRDTIAGALRVNAADIIILRVNCLGTEDTLTVQFGVLKKEKEKSKKTKNDDKDDDDSDEDKDEGGDDDDDDDNDDDDDDDDDDSESPKYAPDMFVDAESVATRMKAMGHLSQIADLQVDSIEHTDELIALEFAPDNTTLIIQAIAVGVSVILMTLLGVWATCRRHDYSDDLQKA</sequence>
<evidence type="ECO:0000256" key="3">
    <source>
        <dbReference type="SAM" id="SignalP"/>
    </source>
</evidence>
<reference evidence="6" key="1">
    <citation type="submission" date="2017-02" db="UniProtKB">
        <authorList>
            <consortium name="WormBaseParasite"/>
        </authorList>
    </citation>
    <scope>IDENTIFICATION</scope>
</reference>
<keyword evidence="2" id="KW-1133">Transmembrane helix</keyword>
<dbReference type="Proteomes" id="UP000271162">
    <property type="component" value="Unassembled WGS sequence"/>
</dbReference>
<feature type="signal peptide" evidence="3">
    <location>
        <begin position="1"/>
        <end position="25"/>
    </location>
</feature>
<evidence type="ECO:0000313" key="5">
    <source>
        <dbReference type="Proteomes" id="UP000271162"/>
    </source>
</evidence>
<dbReference type="OMA" id="EICPMEK"/>
<keyword evidence="2" id="KW-0812">Transmembrane</keyword>
<dbReference type="Gene3D" id="3.30.70.2850">
    <property type="match status" value="1"/>
</dbReference>
<protein>
    <submittedName>
        <fullName evidence="6">ZP domain-containing protein</fullName>
    </submittedName>
</protein>
<keyword evidence="3" id="KW-0732">Signal</keyword>
<reference evidence="4 5" key="2">
    <citation type="submission" date="2018-11" db="EMBL/GenBank/DDBJ databases">
        <authorList>
            <consortium name="Pathogen Informatics"/>
        </authorList>
    </citation>
    <scope>NUCLEOTIDE SEQUENCE [LARGE SCALE GENOMIC DNA]</scope>
</reference>
<keyword evidence="5" id="KW-1185">Reference proteome</keyword>
<feature type="chain" id="PRO_5043125220" evidence="3">
    <location>
        <begin position="26"/>
        <end position="285"/>
    </location>
</feature>
<accession>A0A0N4Y2S9</accession>
<evidence type="ECO:0000256" key="1">
    <source>
        <dbReference type="SAM" id="MobiDB-lite"/>
    </source>
</evidence>
<organism evidence="6">
    <name type="scientific">Nippostrongylus brasiliensis</name>
    <name type="common">Rat hookworm</name>
    <dbReference type="NCBI Taxonomy" id="27835"/>
    <lineage>
        <taxon>Eukaryota</taxon>
        <taxon>Metazoa</taxon>
        <taxon>Ecdysozoa</taxon>
        <taxon>Nematoda</taxon>
        <taxon>Chromadorea</taxon>
        <taxon>Rhabditida</taxon>
        <taxon>Rhabditina</taxon>
        <taxon>Rhabditomorpha</taxon>
        <taxon>Strongyloidea</taxon>
        <taxon>Heligmosomidae</taxon>
        <taxon>Nippostrongylus</taxon>
    </lineage>
</organism>
<keyword evidence="2" id="KW-0472">Membrane</keyword>
<evidence type="ECO:0000313" key="6">
    <source>
        <dbReference type="WBParaSite" id="NBR_0001004601-mRNA-1"/>
    </source>
</evidence>
<feature type="transmembrane region" description="Helical" evidence="2">
    <location>
        <begin position="250"/>
        <end position="273"/>
    </location>
</feature>
<name>A0A0N4Y2S9_NIPBR</name>
<proteinExistence type="predicted"/>
<feature type="compositionally biased region" description="Basic and acidic residues" evidence="1">
    <location>
        <begin position="152"/>
        <end position="162"/>
    </location>
</feature>
<dbReference type="AlphaFoldDB" id="A0A0N4Y2S9"/>
<evidence type="ECO:0000313" key="4">
    <source>
        <dbReference type="EMBL" id="VDL73636.1"/>
    </source>
</evidence>
<evidence type="ECO:0000256" key="2">
    <source>
        <dbReference type="SAM" id="Phobius"/>
    </source>
</evidence>
<dbReference type="WBParaSite" id="NBR_0001004601-mRNA-1">
    <property type="protein sequence ID" value="NBR_0001004601-mRNA-1"/>
    <property type="gene ID" value="NBR_0001004601"/>
</dbReference>